<evidence type="ECO:0000256" key="5">
    <source>
        <dbReference type="SAM" id="MobiDB-lite"/>
    </source>
</evidence>
<dbReference type="GO" id="GO:0098542">
    <property type="term" value="P:defense response to other organism"/>
    <property type="evidence" value="ECO:0007669"/>
    <property type="project" value="InterPro"/>
</dbReference>
<feature type="compositionally biased region" description="Low complexity" evidence="5">
    <location>
        <begin position="26"/>
        <end position="37"/>
    </location>
</feature>
<feature type="region of interest" description="Disordered" evidence="5">
    <location>
        <begin position="1"/>
        <end position="118"/>
    </location>
</feature>
<keyword evidence="9" id="KW-1185">Reference proteome</keyword>
<comment type="caution">
    <text evidence="8">The sequence shown here is derived from an EMBL/GenBank/DDBJ whole genome shotgun (WGS) entry which is preliminary data.</text>
</comment>
<comment type="subcellular location">
    <subcellularLocation>
        <location evidence="1">Membrane</location>
        <topology evidence="1">Single-pass membrane protein</topology>
    </subcellularLocation>
</comment>
<keyword evidence="2 6" id="KW-0812">Transmembrane</keyword>
<gene>
    <name evidence="8" type="ORF">O6P43_023146</name>
</gene>
<evidence type="ECO:0000256" key="4">
    <source>
        <dbReference type="ARBA" id="ARBA00023136"/>
    </source>
</evidence>
<reference evidence="8" key="1">
    <citation type="journal article" date="2023" name="Science">
        <title>Elucidation of the pathway for biosynthesis of saponin adjuvants from the soapbark tree.</title>
        <authorList>
            <person name="Reed J."/>
            <person name="Orme A."/>
            <person name="El-Demerdash A."/>
            <person name="Owen C."/>
            <person name="Martin L.B.B."/>
            <person name="Misra R.C."/>
            <person name="Kikuchi S."/>
            <person name="Rejzek M."/>
            <person name="Martin A.C."/>
            <person name="Harkess A."/>
            <person name="Leebens-Mack J."/>
            <person name="Louveau T."/>
            <person name="Stephenson M.J."/>
            <person name="Osbourn A."/>
        </authorList>
    </citation>
    <scope>NUCLEOTIDE SEQUENCE</scope>
    <source>
        <strain evidence="8">S10</strain>
    </source>
</reference>
<dbReference type="GO" id="GO:0005886">
    <property type="term" value="C:plasma membrane"/>
    <property type="evidence" value="ECO:0007669"/>
    <property type="project" value="TreeGrafter"/>
</dbReference>
<sequence length="308" mass="35117">MYELESNPHFRSLQPQNEDHLPLRGSQSRMPQSPQQPGHHHYPLIPGAVRPEHGDRRYQPSHPQVQIQEPPLKPLDPWLQPPKQLQKDQHFQPRTSPALQPHHVHGHSRPHGLRGPKPQKTKPYTWLGAIFCVIFWLIIILGGLIVLIIYLVFRPKSPHFNVSSATLNAAYLDMGYLLNADLTVLANITNPNRKVKVDFSSMFIDLYYGSTLIATQYIPPFSASKAQSKFADIHMVTSQVSLPLKESQQLRKQMQSNGVLFDVKGRFRARSSFGSILRYSYWLYGHCSIKLTGPPDGVLVESKCRTKR</sequence>
<evidence type="ECO:0000259" key="7">
    <source>
        <dbReference type="Pfam" id="PF03168"/>
    </source>
</evidence>
<dbReference type="KEGG" id="qsa:O6P43_023146"/>
<feature type="compositionally biased region" description="Basic residues" evidence="5">
    <location>
        <begin position="102"/>
        <end position="118"/>
    </location>
</feature>
<dbReference type="PANTHER" id="PTHR31234:SF42">
    <property type="entry name" value="LATE EMBRYOGENESIS ABUNDANT (LEA) HYDROXYPROLINE-RICH GLYCOPROTEIN FAMILY"/>
    <property type="match status" value="1"/>
</dbReference>
<evidence type="ECO:0000256" key="2">
    <source>
        <dbReference type="ARBA" id="ARBA00022692"/>
    </source>
</evidence>
<dbReference type="InterPro" id="IPR044839">
    <property type="entry name" value="NDR1-like"/>
</dbReference>
<proteinExistence type="predicted"/>
<dbReference type="PANTHER" id="PTHR31234">
    <property type="entry name" value="LATE EMBRYOGENESIS ABUNDANT (LEA) HYDROXYPROLINE-RICH GLYCOPROTEIN FAMILY"/>
    <property type="match status" value="1"/>
</dbReference>
<feature type="transmembrane region" description="Helical" evidence="6">
    <location>
        <begin position="124"/>
        <end position="153"/>
    </location>
</feature>
<evidence type="ECO:0000256" key="6">
    <source>
        <dbReference type="SAM" id="Phobius"/>
    </source>
</evidence>
<keyword evidence="3 6" id="KW-1133">Transmembrane helix</keyword>
<evidence type="ECO:0000256" key="3">
    <source>
        <dbReference type="ARBA" id="ARBA00022989"/>
    </source>
</evidence>
<protein>
    <submittedName>
        <fullName evidence="8">Late embryogenesis abundant protein</fullName>
    </submittedName>
</protein>
<evidence type="ECO:0000256" key="1">
    <source>
        <dbReference type="ARBA" id="ARBA00004167"/>
    </source>
</evidence>
<evidence type="ECO:0000313" key="8">
    <source>
        <dbReference type="EMBL" id="KAJ7956757.1"/>
    </source>
</evidence>
<dbReference type="Pfam" id="PF03168">
    <property type="entry name" value="LEA_2"/>
    <property type="match status" value="1"/>
</dbReference>
<dbReference type="Proteomes" id="UP001163823">
    <property type="component" value="Chromosome 9"/>
</dbReference>
<evidence type="ECO:0000313" key="9">
    <source>
        <dbReference type="Proteomes" id="UP001163823"/>
    </source>
</evidence>
<accession>A0AAD7PIT0</accession>
<feature type="domain" description="Late embryogenesis abundant protein LEA-2 subgroup" evidence="7">
    <location>
        <begin position="187"/>
        <end position="273"/>
    </location>
</feature>
<organism evidence="8 9">
    <name type="scientific">Quillaja saponaria</name>
    <name type="common">Soap bark tree</name>
    <dbReference type="NCBI Taxonomy" id="32244"/>
    <lineage>
        <taxon>Eukaryota</taxon>
        <taxon>Viridiplantae</taxon>
        <taxon>Streptophyta</taxon>
        <taxon>Embryophyta</taxon>
        <taxon>Tracheophyta</taxon>
        <taxon>Spermatophyta</taxon>
        <taxon>Magnoliopsida</taxon>
        <taxon>eudicotyledons</taxon>
        <taxon>Gunneridae</taxon>
        <taxon>Pentapetalae</taxon>
        <taxon>rosids</taxon>
        <taxon>fabids</taxon>
        <taxon>Fabales</taxon>
        <taxon>Quillajaceae</taxon>
        <taxon>Quillaja</taxon>
    </lineage>
</organism>
<dbReference type="EMBL" id="JARAOO010000009">
    <property type="protein sequence ID" value="KAJ7956757.1"/>
    <property type="molecule type" value="Genomic_DNA"/>
</dbReference>
<keyword evidence="4 6" id="KW-0472">Membrane</keyword>
<dbReference type="InterPro" id="IPR004864">
    <property type="entry name" value="LEA_2"/>
</dbReference>
<dbReference type="AlphaFoldDB" id="A0AAD7PIT0"/>
<name>A0AAD7PIT0_QUISA</name>